<dbReference type="PANTHER" id="PTHR37422">
    <property type="entry name" value="TEICHURONIC ACID BIOSYNTHESIS PROTEIN TUAE"/>
    <property type="match status" value="1"/>
</dbReference>
<keyword evidence="2 5" id="KW-0812">Transmembrane</keyword>
<dbReference type="PANTHER" id="PTHR37422:SF13">
    <property type="entry name" value="LIPOPOLYSACCHARIDE BIOSYNTHESIS PROTEIN PA4999-RELATED"/>
    <property type="match status" value="1"/>
</dbReference>
<keyword evidence="4 5" id="KW-0472">Membrane</keyword>
<feature type="transmembrane region" description="Helical" evidence="5">
    <location>
        <begin position="309"/>
        <end position="329"/>
    </location>
</feature>
<evidence type="ECO:0000256" key="4">
    <source>
        <dbReference type="ARBA" id="ARBA00023136"/>
    </source>
</evidence>
<evidence type="ECO:0000313" key="8">
    <source>
        <dbReference type="Proteomes" id="UP000179266"/>
    </source>
</evidence>
<name>A0A1F7RXB6_9BACT</name>
<feature type="transmembrane region" description="Helical" evidence="5">
    <location>
        <begin position="33"/>
        <end position="52"/>
    </location>
</feature>
<dbReference type="EMBL" id="MGDD01000141">
    <property type="protein sequence ID" value="OGL46199.1"/>
    <property type="molecule type" value="Genomic_DNA"/>
</dbReference>
<feature type="transmembrane region" description="Helical" evidence="5">
    <location>
        <begin position="164"/>
        <end position="181"/>
    </location>
</feature>
<feature type="transmembrane region" description="Helical" evidence="5">
    <location>
        <begin position="64"/>
        <end position="83"/>
    </location>
</feature>
<comment type="subcellular location">
    <subcellularLocation>
        <location evidence="1">Membrane</location>
        <topology evidence="1">Multi-pass membrane protein</topology>
    </subcellularLocation>
</comment>
<evidence type="ECO:0000313" key="7">
    <source>
        <dbReference type="EMBL" id="OGL46199.1"/>
    </source>
</evidence>
<feature type="domain" description="O-antigen ligase-related" evidence="6">
    <location>
        <begin position="194"/>
        <end position="326"/>
    </location>
</feature>
<dbReference type="InterPro" id="IPR007016">
    <property type="entry name" value="O-antigen_ligase-rel_domated"/>
</dbReference>
<organism evidence="7 8">
    <name type="scientific">Candidatus Schekmanbacteria bacterium RBG_13_48_7</name>
    <dbReference type="NCBI Taxonomy" id="1817878"/>
    <lineage>
        <taxon>Bacteria</taxon>
        <taxon>Candidatus Schekmaniibacteriota</taxon>
    </lineage>
</organism>
<protein>
    <recommendedName>
        <fullName evidence="6">O-antigen ligase-related domain-containing protein</fullName>
    </recommendedName>
</protein>
<feature type="transmembrane region" description="Helical" evidence="5">
    <location>
        <begin position="376"/>
        <end position="393"/>
    </location>
</feature>
<proteinExistence type="predicted"/>
<feature type="transmembrane region" description="Helical" evidence="5">
    <location>
        <begin position="350"/>
        <end position="370"/>
    </location>
</feature>
<feature type="transmembrane region" description="Helical" evidence="5">
    <location>
        <begin position="261"/>
        <end position="281"/>
    </location>
</feature>
<evidence type="ECO:0000256" key="1">
    <source>
        <dbReference type="ARBA" id="ARBA00004141"/>
    </source>
</evidence>
<evidence type="ECO:0000256" key="3">
    <source>
        <dbReference type="ARBA" id="ARBA00022989"/>
    </source>
</evidence>
<dbReference type="Proteomes" id="UP000179266">
    <property type="component" value="Unassembled WGS sequence"/>
</dbReference>
<dbReference type="Pfam" id="PF04932">
    <property type="entry name" value="Wzy_C"/>
    <property type="match status" value="1"/>
</dbReference>
<feature type="transmembrane region" description="Helical" evidence="5">
    <location>
        <begin position="229"/>
        <end position="249"/>
    </location>
</feature>
<feature type="transmembrane region" description="Helical" evidence="5">
    <location>
        <begin position="7"/>
        <end position="27"/>
    </location>
</feature>
<comment type="caution">
    <text evidence="7">The sequence shown here is derived from an EMBL/GenBank/DDBJ whole genome shotgun (WGS) entry which is preliminary data.</text>
</comment>
<evidence type="ECO:0000256" key="5">
    <source>
        <dbReference type="SAM" id="Phobius"/>
    </source>
</evidence>
<reference evidence="7 8" key="1">
    <citation type="journal article" date="2016" name="Nat. Commun.">
        <title>Thousands of microbial genomes shed light on interconnected biogeochemical processes in an aquifer system.</title>
        <authorList>
            <person name="Anantharaman K."/>
            <person name="Brown C.T."/>
            <person name="Hug L.A."/>
            <person name="Sharon I."/>
            <person name="Castelle C.J."/>
            <person name="Probst A.J."/>
            <person name="Thomas B.C."/>
            <person name="Singh A."/>
            <person name="Wilkins M.J."/>
            <person name="Karaoz U."/>
            <person name="Brodie E.L."/>
            <person name="Williams K.H."/>
            <person name="Hubbard S.S."/>
            <person name="Banfield J.F."/>
        </authorList>
    </citation>
    <scope>NUCLEOTIDE SEQUENCE [LARGE SCALE GENOMIC DNA]</scope>
</reference>
<feature type="transmembrane region" description="Helical" evidence="5">
    <location>
        <begin position="119"/>
        <end position="144"/>
    </location>
</feature>
<accession>A0A1F7RXB6</accession>
<gene>
    <name evidence="7" type="ORF">A2161_03685</name>
</gene>
<keyword evidence="3 5" id="KW-1133">Transmembrane helix</keyword>
<evidence type="ECO:0000259" key="6">
    <source>
        <dbReference type="Pfam" id="PF04932"/>
    </source>
</evidence>
<feature type="transmembrane region" description="Helical" evidence="5">
    <location>
        <begin position="193"/>
        <end position="223"/>
    </location>
</feature>
<dbReference type="AlphaFoldDB" id="A0A1F7RXB6"/>
<evidence type="ECO:0000256" key="2">
    <source>
        <dbReference type="ARBA" id="ARBA00022692"/>
    </source>
</evidence>
<dbReference type="InterPro" id="IPR051533">
    <property type="entry name" value="WaaL-like"/>
</dbReference>
<sequence>MNSGRVLIDQICDTIILFGIVFLILALPMGGKAAVKAWGLLLPLAAWFVKMFNNKKLLFEKTPVDMSFAAVFIVILLSCIISIRPPYSIQEFQHEFLCHFTLFYIITSNIKKDFQFKTLLWSIIIGYSWVAIYGIAGYYMGFGIQSDDMVRRRAKSVMGHPGEAAFTFALIIPLVMGVCIYEKKKTKKIILCIFILISSFFLVLTFSRGGWIGTGIALVFIFFKRRTKLLFLLLGLMLLISPFVPKMVIQRITTTTIGDRVFLWKSAICMIADHPLLGIGYGNRNYQQLYPQYSFYGIQEGNLQNAHNFYLQILVEMGILGGLAFLSLFKAIILSTWKTFQKDSGPFRKGVLLGGLGTIIAFLIFSTTTWRYENDIALLFWIIISILIAIHINKETVTGSPEF</sequence>
<dbReference type="GO" id="GO:0016020">
    <property type="term" value="C:membrane"/>
    <property type="evidence" value="ECO:0007669"/>
    <property type="project" value="UniProtKB-SubCell"/>
</dbReference>